<dbReference type="PANTHER" id="PTHR11735">
    <property type="entry name" value="TRNA N6-ADENOSINE THREONYLCARBAMOYLTRANSFERASE"/>
    <property type="match status" value="1"/>
</dbReference>
<evidence type="ECO:0000259" key="4">
    <source>
        <dbReference type="Pfam" id="PF00814"/>
    </source>
</evidence>
<dbReference type="Proteomes" id="UP001157186">
    <property type="component" value="Unassembled WGS sequence"/>
</dbReference>
<proteinExistence type="inferred from homology"/>
<evidence type="ECO:0000256" key="2">
    <source>
        <dbReference type="ARBA" id="ARBA00019012"/>
    </source>
</evidence>
<evidence type="ECO:0000256" key="1">
    <source>
        <dbReference type="ARBA" id="ARBA00010493"/>
    </source>
</evidence>
<comment type="similarity">
    <text evidence="1">Belongs to the KAE1 / TsaD family. TsaB subfamily.</text>
</comment>
<dbReference type="InterPro" id="IPR022496">
    <property type="entry name" value="T6A_TsaB"/>
</dbReference>
<reference evidence="5 6" key="1">
    <citation type="submission" date="2023-03" db="EMBL/GenBank/DDBJ databases">
        <title>Draft genome sequence of Thalassotalea insulae KCTC 62186T.</title>
        <authorList>
            <person name="Sawabe T."/>
        </authorList>
    </citation>
    <scope>NUCLEOTIDE SEQUENCE [LARGE SCALE GENOMIC DNA]</scope>
    <source>
        <strain evidence="5 6">KCTC 62186</strain>
    </source>
</reference>
<sequence>MVNYLAIDASTEACSAALMFNGQLYQQFELCPQSHSLVLLPMVDKLLTQAGCQLTDLDGLVFGQGPGSFTGVRIGIGVAQGLAFAADLPVVGVSTLQAMAQVAYQQHQQTEVIAAIDARMSEVYLGYFRLDANGIMAPIVEEAVLPPEQVRHYLTERDLLADDTKPYGVGTGWDAYQEKLAGLTVNQTSPEVLYPHAEAMLTIAEADFDNGNAVSAELAQPVYVRDTVSWKKLPGRE</sequence>
<dbReference type="CDD" id="cd24032">
    <property type="entry name" value="ASKHA_NBD_TsaB"/>
    <property type="match status" value="1"/>
</dbReference>
<evidence type="ECO:0000256" key="3">
    <source>
        <dbReference type="ARBA" id="ARBA00032446"/>
    </source>
</evidence>
<dbReference type="InterPro" id="IPR000905">
    <property type="entry name" value="Gcp-like_dom"/>
</dbReference>
<name>A0ABQ6GQW1_9GAMM</name>
<dbReference type="EMBL" id="BSST01000001">
    <property type="protein sequence ID" value="GLX77075.1"/>
    <property type="molecule type" value="Genomic_DNA"/>
</dbReference>
<feature type="domain" description="Gcp-like" evidence="4">
    <location>
        <begin position="30"/>
        <end position="151"/>
    </location>
</feature>
<dbReference type="PANTHER" id="PTHR11735:SF11">
    <property type="entry name" value="TRNA THREONYLCARBAMOYLADENOSINE BIOSYNTHESIS PROTEIN TSAB"/>
    <property type="match status" value="1"/>
</dbReference>
<gene>
    <name evidence="5" type="primary">yeaZ</name>
    <name evidence="5" type="ORF">tinsulaeT_04150</name>
</gene>
<evidence type="ECO:0000313" key="5">
    <source>
        <dbReference type="EMBL" id="GLX77075.1"/>
    </source>
</evidence>
<dbReference type="RefSeq" id="WP_284242905.1">
    <property type="nucleotide sequence ID" value="NZ_BSST01000001.1"/>
</dbReference>
<dbReference type="Pfam" id="PF00814">
    <property type="entry name" value="TsaD"/>
    <property type="match status" value="1"/>
</dbReference>
<accession>A0ABQ6GQW1</accession>
<protein>
    <recommendedName>
        <fullName evidence="2">tRNA threonylcarbamoyladenosine biosynthesis protein TsaB</fullName>
    </recommendedName>
    <alternativeName>
        <fullName evidence="3">t(6)A37 threonylcarbamoyladenosine biosynthesis protein TsaB</fullName>
    </alternativeName>
</protein>
<dbReference type="Gene3D" id="3.30.420.40">
    <property type="match status" value="2"/>
</dbReference>
<organism evidence="5 6">
    <name type="scientific">Thalassotalea insulae</name>
    <dbReference type="NCBI Taxonomy" id="2056778"/>
    <lineage>
        <taxon>Bacteria</taxon>
        <taxon>Pseudomonadati</taxon>
        <taxon>Pseudomonadota</taxon>
        <taxon>Gammaproteobacteria</taxon>
        <taxon>Alteromonadales</taxon>
        <taxon>Colwelliaceae</taxon>
        <taxon>Thalassotalea</taxon>
    </lineage>
</organism>
<dbReference type="NCBIfam" id="TIGR03725">
    <property type="entry name" value="T6A_YeaZ"/>
    <property type="match status" value="1"/>
</dbReference>
<dbReference type="InterPro" id="IPR043129">
    <property type="entry name" value="ATPase_NBD"/>
</dbReference>
<evidence type="ECO:0000313" key="6">
    <source>
        <dbReference type="Proteomes" id="UP001157186"/>
    </source>
</evidence>
<dbReference type="SUPFAM" id="SSF53067">
    <property type="entry name" value="Actin-like ATPase domain"/>
    <property type="match status" value="2"/>
</dbReference>
<comment type="caution">
    <text evidence="5">The sequence shown here is derived from an EMBL/GenBank/DDBJ whole genome shotgun (WGS) entry which is preliminary data.</text>
</comment>
<keyword evidence="6" id="KW-1185">Reference proteome</keyword>